<comment type="caution">
    <text evidence="3">The sequence shown here is derived from an EMBL/GenBank/DDBJ whole genome shotgun (WGS) entry which is preliminary data.</text>
</comment>
<dbReference type="Pfam" id="PF08325">
    <property type="entry name" value="WLM"/>
    <property type="match status" value="1"/>
</dbReference>
<sequence>MDTSEPTGDTHMDSLPPINEEQLPEKDTHDRHIEDNFVAEDANGETITLTIKFPPENHNQEWIFFSSDTLWDLFDDLSDTFPSYNWSKAKALIEKRPPYLKPVYVSPTDDDLPLATLDTITLRILAPKTSALEALTSARAASAARQSARASLRARRIAAIPSRPSPQATTYTFYTLRPLPHLPNPSTALALLQRLKSDPGIRAAMQAHHFTVGLLTEMDPSQHTAASHTGVTRILGLNRNRGQVIELRLRTDAYDGWRDYRTIRKTLCHELAHNVHSEHDGKFWELCKRIEREVERADWTRGGRTVGGEGVEFA</sequence>
<dbReference type="AlphaFoldDB" id="A0AAN6MBM6"/>
<dbReference type="Proteomes" id="UP001303889">
    <property type="component" value="Unassembled WGS sequence"/>
</dbReference>
<protein>
    <submittedName>
        <fullName evidence="3">WLM domain-containing protein</fullName>
    </submittedName>
</protein>
<reference evidence="3" key="2">
    <citation type="submission" date="2023-05" db="EMBL/GenBank/DDBJ databases">
        <authorList>
            <consortium name="Lawrence Berkeley National Laboratory"/>
            <person name="Steindorff A."/>
            <person name="Hensen N."/>
            <person name="Bonometti L."/>
            <person name="Westerberg I."/>
            <person name="Brannstrom I.O."/>
            <person name="Guillou S."/>
            <person name="Cros-Aarteil S."/>
            <person name="Calhoun S."/>
            <person name="Haridas S."/>
            <person name="Kuo A."/>
            <person name="Mondo S."/>
            <person name="Pangilinan J."/>
            <person name="Riley R."/>
            <person name="Labutti K."/>
            <person name="Andreopoulos B."/>
            <person name="Lipzen A."/>
            <person name="Chen C."/>
            <person name="Yanf M."/>
            <person name="Daum C."/>
            <person name="Ng V."/>
            <person name="Clum A."/>
            <person name="Ohm R."/>
            <person name="Martin F."/>
            <person name="Silar P."/>
            <person name="Natvig D."/>
            <person name="Lalanne C."/>
            <person name="Gautier V."/>
            <person name="Ament-Velasquez S.L."/>
            <person name="Kruys A."/>
            <person name="Hutchinson M.I."/>
            <person name="Powell A.J."/>
            <person name="Barry K."/>
            <person name="Miller A.N."/>
            <person name="Grigoriev I.V."/>
            <person name="Debuchy R."/>
            <person name="Gladieux P."/>
            <person name="Thoren M.H."/>
            <person name="Johannesson H."/>
        </authorList>
    </citation>
    <scope>NUCLEOTIDE SEQUENCE</scope>
    <source>
        <strain evidence="3">CBS 103.79</strain>
    </source>
</reference>
<gene>
    <name evidence="3" type="ORF">C8A05DRAFT_38460</name>
</gene>
<dbReference type="PANTHER" id="PTHR47795">
    <property type="entry name" value="UBIQUITIN AND WLM DOMAIN-CONTAINING METALLOPROTEASE SPCC1442.07C"/>
    <property type="match status" value="1"/>
</dbReference>
<dbReference type="GO" id="GO:0070628">
    <property type="term" value="F:proteasome binding"/>
    <property type="evidence" value="ECO:0007669"/>
    <property type="project" value="TreeGrafter"/>
</dbReference>
<name>A0AAN6MBM6_9PEZI</name>
<feature type="region of interest" description="Disordered" evidence="1">
    <location>
        <begin position="1"/>
        <end position="26"/>
    </location>
</feature>
<feature type="non-terminal residue" evidence="3">
    <location>
        <position position="314"/>
    </location>
</feature>
<proteinExistence type="predicted"/>
<dbReference type="PROSITE" id="PS51397">
    <property type="entry name" value="WLM"/>
    <property type="match status" value="1"/>
</dbReference>
<accession>A0AAN6MBM6</accession>
<dbReference type="PANTHER" id="PTHR47795:SF1">
    <property type="entry name" value="DNA-DEPENDENT METALLOPROTEASE WSS1 HOMOLOG 2"/>
    <property type="match status" value="1"/>
</dbReference>
<organism evidence="3 4">
    <name type="scientific">Staphylotrichum tortipilum</name>
    <dbReference type="NCBI Taxonomy" id="2831512"/>
    <lineage>
        <taxon>Eukaryota</taxon>
        <taxon>Fungi</taxon>
        <taxon>Dikarya</taxon>
        <taxon>Ascomycota</taxon>
        <taxon>Pezizomycotina</taxon>
        <taxon>Sordariomycetes</taxon>
        <taxon>Sordariomycetidae</taxon>
        <taxon>Sordariales</taxon>
        <taxon>Chaetomiaceae</taxon>
        <taxon>Staphylotrichum</taxon>
    </lineage>
</organism>
<evidence type="ECO:0000256" key="1">
    <source>
        <dbReference type="SAM" id="MobiDB-lite"/>
    </source>
</evidence>
<dbReference type="InterPro" id="IPR013536">
    <property type="entry name" value="WLM_dom"/>
</dbReference>
<feature type="domain" description="WLM" evidence="2">
    <location>
        <begin position="164"/>
        <end position="314"/>
    </location>
</feature>
<evidence type="ECO:0000259" key="2">
    <source>
        <dbReference type="PROSITE" id="PS51397"/>
    </source>
</evidence>
<dbReference type="EMBL" id="MU856030">
    <property type="protein sequence ID" value="KAK3897967.1"/>
    <property type="molecule type" value="Genomic_DNA"/>
</dbReference>
<reference evidence="3" key="1">
    <citation type="journal article" date="2023" name="Mol. Phylogenet. Evol.">
        <title>Genome-scale phylogeny and comparative genomics of the fungal order Sordariales.</title>
        <authorList>
            <person name="Hensen N."/>
            <person name="Bonometti L."/>
            <person name="Westerberg I."/>
            <person name="Brannstrom I.O."/>
            <person name="Guillou S."/>
            <person name="Cros-Aarteil S."/>
            <person name="Calhoun S."/>
            <person name="Haridas S."/>
            <person name="Kuo A."/>
            <person name="Mondo S."/>
            <person name="Pangilinan J."/>
            <person name="Riley R."/>
            <person name="LaButti K."/>
            <person name="Andreopoulos B."/>
            <person name="Lipzen A."/>
            <person name="Chen C."/>
            <person name="Yan M."/>
            <person name="Daum C."/>
            <person name="Ng V."/>
            <person name="Clum A."/>
            <person name="Steindorff A."/>
            <person name="Ohm R.A."/>
            <person name="Martin F."/>
            <person name="Silar P."/>
            <person name="Natvig D.O."/>
            <person name="Lalanne C."/>
            <person name="Gautier V."/>
            <person name="Ament-Velasquez S.L."/>
            <person name="Kruys A."/>
            <person name="Hutchinson M.I."/>
            <person name="Powell A.J."/>
            <person name="Barry K."/>
            <person name="Miller A.N."/>
            <person name="Grigoriev I.V."/>
            <person name="Debuchy R."/>
            <person name="Gladieux P."/>
            <person name="Hiltunen Thoren M."/>
            <person name="Johannesson H."/>
        </authorList>
    </citation>
    <scope>NUCLEOTIDE SEQUENCE</scope>
    <source>
        <strain evidence="3">CBS 103.79</strain>
    </source>
</reference>
<evidence type="ECO:0000313" key="3">
    <source>
        <dbReference type="EMBL" id="KAK3897967.1"/>
    </source>
</evidence>
<keyword evidence="4" id="KW-1185">Reference proteome</keyword>
<evidence type="ECO:0000313" key="4">
    <source>
        <dbReference type="Proteomes" id="UP001303889"/>
    </source>
</evidence>